<gene>
    <name evidence="1" type="ORF">E2C01_051536</name>
</gene>
<keyword evidence="2" id="KW-1185">Reference proteome</keyword>
<protein>
    <submittedName>
        <fullName evidence="1">Uncharacterized protein</fullName>
    </submittedName>
</protein>
<accession>A0A5B7GJE3</accession>
<evidence type="ECO:0000313" key="2">
    <source>
        <dbReference type="Proteomes" id="UP000324222"/>
    </source>
</evidence>
<dbReference type="Proteomes" id="UP000324222">
    <property type="component" value="Unassembled WGS sequence"/>
</dbReference>
<name>A0A5B7GJE3_PORTR</name>
<sequence>MKEPVCLQLADVTSYKLPIYSGGHRGAAQISSNISTQATAPTQRQHLQHYVRQESIPFQLPTRGLIHIHDAGEAAETNQCSSSPSPQMQLLILLCLIAMVAAAAIADPDKVSWGVRYIPSPPPQLT</sequence>
<reference evidence="1 2" key="1">
    <citation type="submission" date="2019-05" db="EMBL/GenBank/DDBJ databases">
        <title>Another draft genome of Portunus trituberculatus and its Hox gene families provides insights of decapod evolution.</title>
        <authorList>
            <person name="Jeong J.-H."/>
            <person name="Song I."/>
            <person name="Kim S."/>
            <person name="Choi T."/>
            <person name="Kim D."/>
            <person name="Ryu S."/>
            <person name="Kim W."/>
        </authorList>
    </citation>
    <scope>NUCLEOTIDE SEQUENCE [LARGE SCALE GENOMIC DNA]</scope>
    <source>
        <tissue evidence="1">Muscle</tissue>
    </source>
</reference>
<evidence type="ECO:0000313" key="1">
    <source>
        <dbReference type="EMBL" id="MPC57553.1"/>
    </source>
</evidence>
<organism evidence="1 2">
    <name type="scientific">Portunus trituberculatus</name>
    <name type="common">Swimming crab</name>
    <name type="synonym">Neptunus trituberculatus</name>
    <dbReference type="NCBI Taxonomy" id="210409"/>
    <lineage>
        <taxon>Eukaryota</taxon>
        <taxon>Metazoa</taxon>
        <taxon>Ecdysozoa</taxon>
        <taxon>Arthropoda</taxon>
        <taxon>Crustacea</taxon>
        <taxon>Multicrustacea</taxon>
        <taxon>Malacostraca</taxon>
        <taxon>Eumalacostraca</taxon>
        <taxon>Eucarida</taxon>
        <taxon>Decapoda</taxon>
        <taxon>Pleocyemata</taxon>
        <taxon>Brachyura</taxon>
        <taxon>Eubrachyura</taxon>
        <taxon>Portunoidea</taxon>
        <taxon>Portunidae</taxon>
        <taxon>Portuninae</taxon>
        <taxon>Portunus</taxon>
    </lineage>
</organism>
<dbReference type="AlphaFoldDB" id="A0A5B7GJE3"/>
<dbReference type="EMBL" id="VSRR010014881">
    <property type="protein sequence ID" value="MPC57553.1"/>
    <property type="molecule type" value="Genomic_DNA"/>
</dbReference>
<comment type="caution">
    <text evidence="1">The sequence shown here is derived from an EMBL/GenBank/DDBJ whole genome shotgun (WGS) entry which is preliminary data.</text>
</comment>
<proteinExistence type="predicted"/>